<reference evidence="2 3" key="1">
    <citation type="journal article" date="2022" name="G3 (Bethesda)">
        <title>Whole-genome sequence and methylome profiling of the almond [Prunus dulcis (Mill.) D.A. Webb] cultivar 'Nonpareil'.</title>
        <authorList>
            <person name="D'Amico-Willman K.M."/>
            <person name="Ouma W.Z."/>
            <person name="Meulia T."/>
            <person name="Sideli G.M."/>
            <person name="Gradziel T.M."/>
            <person name="Fresnedo-Ramirez J."/>
        </authorList>
    </citation>
    <scope>NUCLEOTIDE SEQUENCE [LARGE SCALE GENOMIC DNA]</scope>
    <source>
        <strain evidence="2">Clone GOH B32 T37-40</strain>
    </source>
</reference>
<sequence length="149" mass="17418">MIGPSPLPTPTSSRLQPPRFRQKMEKKRRVSPELLRRRSPSSGHRFRRATYGFSPTFPALAASWGYKLCFMQVIILENFQFSGETLSKFRQKVSVFSKWARHRGDVGNSTEFFSSFEKFGAGPFNWYQSPRFNFLWTLHLMCILKSWAL</sequence>
<evidence type="ECO:0000313" key="2">
    <source>
        <dbReference type="EMBL" id="KAI5350810.1"/>
    </source>
</evidence>
<dbReference type="EMBL" id="JAJFAZ020000001">
    <property type="protein sequence ID" value="KAI5350810.1"/>
    <property type="molecule type" value="Genomic_DNA"/>
</dbReference>
<dbReference type="Proteomes" id="UP001054821">
    <property type="component" value="Chromosome 1"/>
</dbReference>
<comment type="caution">
    <text evidence="2">The sequence shown here is derived from an EMBL/GenBank/DDBJ whole genome shotgun (WGS) entry which is preliminary data.</text>
</comment>
<proteinExistence type="predicted"/>
<organism evidence="2 3">
    <name type="scientific">Prunus dulcis</name>
    <name type="common">Almond</name>
    <name type="synonym">Amygdalus dulcis</name>
    <dbReference type="NCBI Taxonomy" id="3755"/>
    <lineage>
        <taxon>Eukaryota</taxon>
        <taxon>Viridiplantae</taxon>
        <taxon>Streptophyta</taxon>
        <taxon>Embryophyta</taxon>
        <taxon>Tracheophyta</taxon>
        <taxon>Spermatophyta</taxon>
        <taxon>Magnoliopsida</taxon>
        <taxon>eudicotyledons</taxon>
        <taxon>Gunneridae</taxon>
        <taxon>Pentapetalae</taxon>
        <taxon>rosids</taxon>
        <taxon>fabids</taxon>
        <taxon>Rosales</taxon>
        <taxon>Rosaceae</taxon>
        <taxon>Amygdaloideae</taxon>
        <taxon>Amygdaleae</taxon>
        <taxon>Prunus</taxon>
    </lineage>
</organism>
<evidence type="ECO:0000313" key="3">
    <source>
        <dbReference type="Proteomes" id="UP001054821"/>
    </source>
</evidence>
<name>A0AAD5F2I4_PRUDU</name>
<evidence type="ECO:0000256" key="1">
    <source>
        <dbReference type="SAM" id="MobiDB-lite"/>
    </source>
</evidence>
<dbReference type="AlphaFoldDB" id="A0AAD5F2I4"/>
<feature type="region of interest" description="Disordered" evidence="1">
    <location>
        <begin position="1"/>
        <end position="44"/>
    </location>
</feature>
<keyword evidence="3" id="KW-1185">Reference proteome</keyword>
<feature type="compositionally biased region" description="Low complexity" evidence="1">
    <location>
        <begin position="10"/>
        <end position="19"/>
    </location>
</feature>
<feature type="compositionally biased region" description="Basic residues" evidence="1">
    <location>
        <begin position="20"/>
        <end position="29"/>
    </location>
</feature>
<accession>A0AAD5F2I4</accession>
<protein>
    <submittedName>
        <fullName evidence="2">Uncharacterized protein</fullName>
    </submittedName>
</protein>
<gene>
    <name evidence="2" type="ORF">L3X38_003701</name>
</gene>